<dbReference type="AlphaFoldDB" id="A0A1G5I754"/>
<dbReference type="RefSeq" id="WP_092213393.1">
    <property type="nucleotide sequence ID" value="NZ_FMUX01000018.1"/>
</dbReference>
<keyword evidence="1" id="KW-1133">Transmembrane helix</keyword>
<evidence type="ECO:0000256" key="1">
    <source>
        <dbReference type="SAM" id="Phobius"/>
    </source>
</evidence>
<keyword evidence="3" id="KW-1185">Reference proteome</keyword>
<organism evidence="2 3">
    <name type="scientific">Desulfoluna spongiiphila</name>
    <dbReference type="NCBI Taxonomy" id="419481"/>
    <lineage>
        <taxon>Bacteria</taxon>
        <taxon>Pseudomonadati</taxon>
        <taxon>Thermodesulfobacteriota</taxon>
        <taxon>Desulfobacteria</taxon>
        <taxon>Desulfobacterales</taxon>
        <taxon>Desulfolunaceae</taxon>
        <taxon>Desulfoluna</taxon>
    </lineage>
</organism>
<proteinExistence type="predicted"/>
<accession>A0A1G5I754</accession>
<sequence>MHTTAHRLKSTAMAVTAGLLLLAGASTLIPWTQASEANVIGYRSLCSFAPFSTLICLMGANVLLTLRKRLTQVPEE</sequence>
<protein>
    <submittedName>
        <fullName evidence="2">Uncharacterized protein</fullName>
    </submittedName>
</protein>
<name>A0A1G5I754_9BACT</name>
<dbReference type="EMBL" id="FMUX01000018">
    <property type="protein sequence ID" value="SCY71853.1"/>
    <property type="molecule type" value="Genomic_DNA"/>
</dbReference>
<feature type="transmembrane region" description="Helical" evidence="1">
    <location>
        <begin position="47"/>
        <end position="66"/>
    </location>
</feature>
<evidence type="ECO:0000313" key="2">
    <source>
        <dbReference type="EMBL" id="SCY71853.1"/>
    </source>
</evidence>
<keyword evidence="1" id="KW-0812">Transmembrane</keyword>
<dbReference type="Proteomes" id="UP000198870">
    <property type="component" value="Unassembled WGS sequence"/>
</dbReference>
<keyword evidence="1" id="KW-0472">Membrane</keyword>
<dbReference type="STRING" id="419481.SAMN05216233_11820"/>
<reference evidence="2 3" key="1">
    <citation type="submission" date="2016-10" db="EMBL/GenBank/DDBJ databases">
        <authorList>
            <person name="de Groot N.N."/>
        </authorList>
    </citation>
    <scope>NUCLEOTIDE SEQUENCE [LARGE SCALE GENOMIC DNA]</scope>
    <source>
        <strain evidence="2 3">AA1</strain>
    </source>
</reference>
<evidence type="ECO:0000313" key="3">
    <source>
        <dbReference type="Proteomes" id="UP000198870"/>
    </source>
</evidence>
<gene>
    <name evidence="2" type="ORF">SAMN05216233_11820</name>
</gene>